<protein>
    <submittedName>
        <fullName evidence="1">Uncharacterized protein</fullName>
    </submittedName>
</protein>
<dbReference type="EMBL" id="MTKT01005369">
    <property type="protein sequence ID" value="OWM67951.1"/>
    <property type="molecule type" value="Genomic_DNA"/>
</dbReference>
<name>A0A218W6U1_PUNGR</name>
<dbReference type="Proteomes" id="UP000197138">
    <property type="component" value="Unassembled WGS sequence"/>
</dbReference>
<gene>
    <name evidence="1" type="ORF">CDL15_Pgr017519</name>
</gene>
<comment type="caution">
    <text evidence="1">The sequence shown here is derived from an EMBL/GenBank/DDBJ whole genome shotgun (WGS) entry which is preliminary data.</text>
</comment>
<proteinExistence type="predicted"/>
<dbReference type="AlphaFoldDB" id="A0A218W6U1"/>
<evidence type="ECO:0000313" key="1">
    <source>
        <dbReference type="EMBL" id="OWM67951.1"/>
    </source>
</evidence>
<reference evidence="2" key="1">
    <citation type="journal article" date="2017" name="Plant J.">
        <title>The pomegranate (Punica granatum L.) genome and the genomics of punicalagin biosynthesis.</title>
        <authorList>
            <person name="Qin G."/>
            <person name="Xu C."/>
            <person name="Ming R."/>
            <person name="Tang H."/>
            <person name="Guyot R."/>
            <person name="Kramer E.M."/>
            <person name="Hu Y."/>
            <person name="Yi X."/>
            <person name="Qi Y."/>
            <person name="Xu X."/>
            <person name="Gao Z."/>
            <person name="Pan H."/>
            <person name="Jian J."/>
            <person name="Tian Y."/>
            <person name="Yue Z."/>
            <person name="Xu Y."/>
        </authorList>
    </citation>
    <scope>NUCLEOTIDE SEQUENCE [LARGE SCALE GENOMIC DNA]</scope>
    <source>
        <strain evidence="2">cv. Dabenzi</strain>
    </source>
</reference>
<sequence length="92" mass="10310">MTLRLRQGSAFLREESVETPSLGVESRRSSFSRQCCCGGTDTTRVVVWGEGDVRRWDYYTDKPATRTFAAWVGENVMGQLPSPSPSAIMEFL</sequence>
<organism evidence="1 2">
    <name type="scientific">Punica granatum</name>
    <name type="common">Pomegranate</name>
    <dbReference type="NCBI Taxonomy" id="22663"/>
    <lineage>
        <taxon>Eukaryota</taxon>
        <taxon>Viridiplantae</taxon>
        <taxon>Streptophyta</taxon>
        <taxon>Embryophyta</taxon>
        <taxon>Tracheophyta</taxon>
        <taxon>Spermatophyta</taxon>
        <taxon>Magnoliopsida</taxon>
        <taxon>eudicotyledons</taxon>
        <taxon>Gunneridae</taxon>
        <taxon>Pentapetalae</taxon>
        <taxon>rosids</taxon>
        <taxon>malvids</taxon>
        <taxon>Myrtales</taxon>
        <taxon>Lythraceae</taxon>
        <taxon>Punica</taxon>
    </lineage>
</organism>
<evidence type="ECO:0000313" key="2">
    <source>
        <dbReference type="Proteomes" id="UP000197138"/>
    </source>
</evidence>
<accession>A0A218W6U1</accession>